<dbReference type="Proteomes" id="UP000419138">
    <property type="component" value="Unassembled WGS sequence"/>
</dbReference>
<name>A0A646KTM0_STRJU</name>
<keyword evidence="1" id="KW-0732">Signal</keyword>
<evidence type="ECO:0000256" key="1">
    <source>
        <dbReference type="SAM" id="SignalP"/>
    </source>
</evidence>
<organism evidence="2 3">
    <name type="scientific">Streptomyces jumonjinensis</name>
    <dbReference type="NCBI Taxonomy" id="1945"/>
    <lineage>
        <taxon>Bacteria</taxon>
        <taxon>Bacillati</taxon>
        <taxon>Actinomycetota</taxon>
        <taxon>Actinomycetes</taxon>
        <taxon>Kitasatosporales</taxon>
        <taxon>Streptomycetaceae</taxon>
        <taxon>Streptomyces</taxon>
    </lineage>
</organism>
<accession>A0A646KTM0</accession>
<comment type="caution">
    <text evidence="2">The sequence shown here is derived from an EMBL/GenBank/DDBJ whole genome shotgun (WGS) entry which is preliminary data.</text>
</comment>
<feature type="signal peptide" evidence="1">
    <location>
        <begin position="1"/>
        <end position="35"/>
    </location>
</feature>
<evidence type="ECO:0000313" key="3">
    <source>
        <dbReference type="Proteomes" id="UP000419138"/>
    </source>
</evidence>
<keyword evidence="3" id="KW-1185">Reference proteome</keyword>
<dbReference type="EMBL" id="VCLA01000204">
    <property type="protein sequence ID" value="MQT05583.1"/>
    <property type="molecule type" value="Genomic_DNA"/>
</dbReference>
<gene>
    <name evidence="2" type="ORF">FF041_37480</name>
</gene>
<protein>
    <submittedName>
        <fullName evidence="2">Uncharacterized protein</fullName>
    </submittedName>
</protein>
<reference evidence="2 3" key="1">
    <citation type="submission" date="2019-05" db="EMBL/GenBank/DDBJ databases">
        <title>Comparative genomics and metabolomics analyses of clavulanic acid producing Streptomyces species provides insight into specialized metabolism and evolution of beta-lactam biosynthetic gene clusters.</title>
        <authorList>
            <person name="Moore M.A."/>
            <person name="Cruz-Morales P."/>
            <person name="Barona Gomez F."/>
            <person name="Kapil T."/>
        </authorList>
    </citation>
    <scope>NUCLEOTIDE SEQUENCE [LARGE SCALE GENOMIC DNA]</scope>
    <source>
        <strain evidence="2 3">NRRL 5741</strain>
    </source>
</reference>
<evidence type="ECO:0000313" key="2">
    <source>
        <dbReference type="EMBL" id="MQT05583.1"/>
    </source>
</evidence>
<dbReference type="RefSeq" id="WP_153527155.1">
    <property type="nucleotide sequence ID" value="NZ_JBEPDZ010000020.1"/>
</dbReference>
<sequence length="157" mass="16378">MKSASSAVSGVARHRGALMAAALLSLTLSAAPAHAAVAPPSAVAATCVIQEGLDLRDTIGNVFTKALNCDNLPSEVFGRPAFDAPITGWLKLSPSRFTCFTKGPADTTGNTYWYYVQGDQVGELPPIKGWGNVPGEVLQLSGGLTHPVAGLPRCPWF</sequence>
<dbReference type="OrthoDB" id="3479263at2"/>
<feature type="chain" id="PRO_5024879298" evidence="1">
    <location>
        <begin position="36"/>
        <end position="157"/>
    </location>
</feature>
<proteinExistence type="predicted"/>
<dbReference type="AlphaFoldDB" id="A0A646KTM0"/>